<feature type="region of interest" description="Disordered" evidence="8">
    <location>
        <begin position="519"/>
        <end position="545"/>
    </location>
</feature>
<evidence type="ECO:0000313" key="10">
    <source>
        <dbReference type="EMBL" id="KAJ9145548.1"/>
    </source>
</evidence>
<feature type="transmembrane region" description="Helical" evidence="9">
    <location>
        <begin position="287"/>
        <end position="308"/>
    </location>
</feature>
<feature type="transmembrane region" description="Helical" evidence="9">
    <location>
        <begin position="42"/>
        <end position="61"/>
    </location>
</feature>
<reference evidence="10" key="1">
    <citation type="submission" date="2022-07" db="EMBL/GenBank/DDBJ databases">
        <title>Fungi with potential for degradation of polypropylene.</title>
        <authorList>
            <person name="Gostincar C."/>
        </authorList>
    </citation>
    <scope>NUCLEOTIDE SEQUENCE</scope>
    <source>
        <strain evidence="10">EXF-13287</strain>
    </source>
</reference>
<comment type="subcellular location">
    <subcellularLocation>
        <location evidence="1">Endoplasmic reticulum membrane</location>
        <topology evidence="1">Multi-pass membrane protein</topology>
    </subcellularLocation>
</comment>
<keyword evidence="5" id="KW-0256">Endoplasmic reticulum</keyword>
<evidence type="ECO:0000256" key="3">
    <source>
        <dbReference type="ARBA" id="ARBA00022692"/>
    </source>
</evidence>
<dbReference type="Pfam" id="PF04258">
    <property type="entry name" value="Peptidase_A22B"/>
    <property type="match status" value="1"/>
</dbReference>
<dbReference type="GO" id="GO:0006465">
    <property type="term" value="P:signal peptide processing"/>
    <property type="evidence" value="ECO:0007669"/>
    <property type="project" value="TreeGrafter"/>
</dbReference>
<feature type="transmembrane region" description="Helical" evidence="9">
    <location>
        <begin position="88"/>
        <end position="115"/>
    </location>
</feature>
<dbReference type="InterPro" id="IPR007369">
    <property type="entry name" value="Peptidase_A22B_SPP"/>
</dbReference>
<evidence type="ECO:0000256" key="1">
    <source>
        <dbReference type="ARBA" id="ARBA00004477"/>
    </source>
</evidence>
<evidence type="ECO:0000256" key="6">
    <source>
        <dbReference type="ARBA" id="ARBA00022989"/>
    </source>
</evidence>
<dbReference type="AlphaFoldDB" id="A0AA38RUB8"/>
<comment type="caution">
    <text evidence="10">The sequence shown here is derived from an EMBL/GenBank/DDBJ whole genome shotgun (WGS) entry which is preliminary data.</text>
</comment>
<evidence type="ECO:0000256" key="9">
    <source>
        <dbReference type="SAM" id="Phobius"/>
    </source>
</evidence>
<dbReference type="Proteomes" id="UP001174691">
    <property type="component" value="Unassembled WGS sequence"/>
</dbReference>
<keyword evidence="10" id="KW-0645">Protease</keyword>
<dbReference type="PANTHER" id="PTHR12174:SF23">
    <property type="entry name" value="MINOR HISTOCOMPATIBILITY ANTIGEN H13"/>
    <property type="match status" value="1"/>
</dbReference>
<feature type="region of interest" description="Disordered" evidence="8">
    <location>
        <begin position="1"/>
        <end position="24"/>
    </location>
</feature>
<organism evidence="10 11">
    <name type="scientific">Coniochaeta hoffmannii</name>
    <dbReference type="NCBI Taxonomy" id="91930"/>
    <lineage>
        <taxon>Eukaryota</taxon>
        <taxon>Fungi</taxon>
        <taxon>Dikarya</taxon>
        <taxon>Ascomycota</taxon>
        <taxon>Pezizomycotina</taxon>
        <taxon>Sordariomycetes</taxon>
        <taxon>Sordariomycetidae</taxon>
        <taxon>Coniochaetales</taxon>
        <taxon>Coniochaetaceae</taxon>
        <taxon>Coniochaeta</taxon>
    </lineage>
</organism>
<protein>
    <submittedName>
        <fullName evidence="10">Intramembrane protease 2</fullName>
    </submittedName>
</protein>
<evidence type="ECO:0000256" key="5">
    <source>
        <dbReference type="ARBA" id="ARBA00022824"/>
    </source>
</evidence>
<dbReference type="SMART" id="SM00730">
    <property type="entry name" value="PSN"/>
    <property type="match status" value="1"/>
</dbReference>
<keyword evidence="7 9" id="KW-0472">Membrane</keyword>
<feature type="transmembrane region" description="Helical" evidence="9">
    <location>
        <begin position="246"/>
        <end position="267"/>
    </location>
</feature>
<evidence type="ECO:0000256" key="7">
    <source>
        <dbReference type="ARBA" id="ARBA00023136"/>
    </source>
</evidence>
<sequence length="569" mass="62510">MASQQNASTAPMTNVTNATTHNGTAPITSPQTLFGLPAEWDFLILTAQVTLSAMCIIWLGANSSLRRPPSAAPPKKDKDKKREKEEKFVEGFVATDAIMMPILAGCLLVGLYYLIKWMEDPELLNKIIRTYMSLMSVMSLGKLSADALHLLTSLVFPAVWMDGAGKLYELDYVRRQQVLLGGDDATETVAQDKKTPFPGYLSAVKLSPKLNGFFWEVRHLLTEEWTLRLAMHGLGRTKLKIKLNDMIGFNIAVLATIAYFVTGLPWLSNVLGTAFSYSAFTLMSPTSFAIGTAVLAGLFVYDIVMVFYTPYMITVATKLDVPIKLVFTGSGRSSMLGLGDIVVPGIFIALALRFDHWRHYEKKIKYEPTVLSTEVGNDASGQTTTVTETKYRSVKAPYVNLQGQWGNRLWTTRLTRPFSQSTATPALAAAAFPKTYFYACMGGYALGMVLTLIMLLVFKQGQPALLYLVPCVAGAAWLTGAVRGELGLMCRFTEDGSLDTEDVVVELDGEGNVIKEVGKKEEGTVSGGVEKDRTPRDKEAPEIPRGDYSVFLISLTAPRQPRHADVKND</sequence>
<evidence type="ECO:0000256" key="4">
    <source>
        <dbReference type="ARBA" id="ARBA00022801"/>
    </source>
</evidence>
<dbReference type="PANTHER" id="PTHR12174">
    <property type="entry name" value="SIGNAL PEPTIDE PEPTIDASE"/>
    <property type="match status" value="1"/>
</dbReference>
<gene>
    <name evidence="10" type="ORF">NKR19_g6078</name>
</gene>
<feature type="transmembrane region" description="Helical" evidence="9">
    <location>
        <begin position="436"/>
        <end position="458"/>
    </location>
</feature>
<dbReference type="InterPro" id="IPR006639">
    <property type="entry name" value="Preselin/SPP"/>
</dbReference>
<comment type="similarity">
    <text evidence="2">Belongs to the peptidase A22B family.</text>
</comment>
<keyword evidence="4" id="KW-0378">Hydrolase</keyword>
<name>A0AA38RUB8_9PEZI</name>
<dbReference type="GO" id="GO:0098553">
    <property type="term" value="C:lumenal side of endoplasmic reticulum membrane"/>
    <property type="evidence" value="ECO:0007669"/>
    <property type="project" value="TreeGrafter"/>
</dbReference>
<proteinExistence type="inferred from homology"/>
<keyword evidence="3 9" id="KW-0812">Transmembrane</keyword>
<evidence type="ECO:0000256" key="8">
    <source>
        <dbReference type="SAM" id="MobiDB-lite"/>
    </source>
</evidence>
<feature type="transmembrane region" description="Helical" evidence="9">
    <location>
        <begin position="464"/>
        <end position="482"/>
    </location>
</feature>
<dbReference type="EMBL" id="JANBVN010000089">
    <property type="protein sequence ID" value="KAJ9145548.1"/>
    <property type="molecule type" value="Genomic_DNA"/>
</dbReference>
<evidence type="ECO:0000256" key="2">
    <source>
        <dbReference type="ARBA" id="ARBA00006859"/>
    </source>
</evidence>
<dbReference type="GO" id="GO:0098554">
    <property type="term" value="C:cytoplasmic side of endoplasmic reticulum membrane"/>
    <property type="evidence" value="ECO:0007669"/>
    <property type="project" value="TreeGrafter"/>
</dbReference>
<dbReference type="GO" id="GO:0033619">
    <property type="term" value="P:membrane protein proteolysis"/>
    <property type="evidence" value="ECO:0007669"/>
    <property type="project" value="TreeGrafter"/>
</dbReference>
<keyword evidence="11" id="KW-1185">Reference proteome</keyword>
<evidence type="ECO:0000313" key="11">
    <source>
        <dbReference type="Proteomes" id="UP001174691"/>
    </source>
</evidence>
<accession>A0AA38RUB8</accession>
<keyword evidence="6 9" id="KW-1133">Transmembrane helix</keyword>
<dbReference type="GO" id="GO:0042500">
    <property type="term" value="F:aspartic endopeptidase activity, intramembrane cleaving"/>
    <property type="evidence" value="ECO:0007669"/>
    <property type="project" value="InterPro"/>
</dbReference>